<keyword evidence="2" id="KW-0472">Membrane</keyword>
<sequence>MEKQESLEYDLSDESADTGPEDRAPELRAPQFEAVVVLLRRHLLANLASLLVPTVLVNVALVILVGTVSLLVLNDRFLIIDGRLETYEATRGLMVAAFVAALVFATAHLALVAMAVAVTAGSLLGRPLRPGRAASLVLRRSGSLLVLFTVLVVIAALSLMLAGFVAAKTGHSWTGLIVLGLVMVVLWRLPLTVATVVLEGTGPFKAFPRTLEIVEGRRGRMFVRLMAVVVALPLLPGACASWLVARVSGDELNLVQITVTITCGAVGAILQGTALTVVALDQWWPDEPSSAAFKGGGSRVVPSAIPLRLVTSQFPEGASVPPRRRARTLLLAALTLPALVAPGFLSEKYPQVNPQGIADLQEQPVRSDAVSHQILPGPLLGGGGALMWPTSGGRARLCADLDCTRSTSVSTFPGDVGVVPTYAVLPDGSWVFVQRWDKGSRGDQLKLRRCTAQGCIDPDEAPVLLSGDFEAVTVGITSSQQGALVAVFDKTERRDRQGTLHLLRCADLACAESRTLTEVAVPEHDYPDHEQVVVAVGAGGRPVVAYQDYWSGAVTLLSCSDPDCRNTVVRHPVAPSSPRWRQGETSRPNRFYWMGGVEMAVPQDGRPVFVYRDAKTGSARFARCRTPDCATVDARTLTGRLPSDAPDLVLGPDGLPLIATFDTSRRRAVLIACKVADCSARDTVDLGAFSAGFLPGTLDVTVGRDGRPRVLWHGRPADGKRADFRTFLLTCREARCGA</sequence>
<feature type="transmembrane region" description="Helical" evidence="2">
    <location>
        <begin position="93"/>
        <end position="124"/>
    </location>
</feature>
<feature type="transmembrane region" description="Helical" evidence="2">
    <location>
        <begin position="257"/>
        <end position="280"/>
    </location>
</feature>
<keyword evidence="4" id="KW-1185">Reference proteome</keyword>
<protein>
    <submittedName>
        <fullName evidence="3">Uncharacterized protein</fullName>
    </submittedName>
</protein>
<proteinExistence type="predicted"/>
<evidence type="ECO:0000256" key="1">
    <source>
        <dbReference type="SAM" id="MobiDB-lite"/>
    </source>
</evidence>
<feature type="transmembrane region" description="Helical" evidence="2">
    <location>
        <begin position="221"/>
        <end position="245"/>
    </location>
</feature>
<evidence type="ECO:0000313" key="4">
    <source>
        <dbReference type="Proteomes" id="UP000183413"/>
    </source>
</evidence>
<reference evidence="3 4" key="1">
    <citation type="submission" date="2016-10" db="EMBL/GenBank/DDBJ databases">
        <authorList>
            <person name="de Groot N.N."/>
        </authorList>
    </citation>
    <scope>NUCLEOTIDE SEQUENCE [LARGE SCALE GENOMIC DNA]</scope>
    <source>
        <strain evidence="3 4">DSM 43067</strain>
    </source>
</reference>
<feature type="compositionally biased region" description="Acidic residues" evidence="1">
    <location>
        <begin position="7"/>
        <end position="16"/>
    </location>
</feature>
<evidence type="ECO:0000313" key="3">
    <source>
        <dbReference type="EMBL" id="SFO53706.1"/>
    </source>
</evidence>
<dbReference type="Proteomes" id="UP000183413">
    <property type="component" value="Unassembled WGS sequence"/>
</dbReference>
<dbReference type="InParanoid" id="A0A1I5I0P3"/>
<feature type="transmembrane region" description="Helical" evidence="2">
    <location>
        <begin position="50"/>
        <end position="73"/>
    </location>
</feature>
<accession>A0A1I5I0P3</accession>
<keyword evidence="2" id="KW-1133">Transmembrane helix</keyword>
<name>A0A1I5I0P3_9ACTN</name>
<gene>
    <name evidence="3" type="ORF">SAMN04489713_10730</name>
</gene>
<dbReference type="STRING" id="1993.SAMN04489713_10730"/>
<dbReference type="RefSeq" id="WP_075021875.1">
    <property type="nucleotide sequence ID" value="NZ_FOVH01000007.1"/>
</dbReference>
<feature type="transmembrane region" description="Helical" evidence="2">
    <location>
        <begin position="144"/>
        <end position="167"/>
    </location>
</feature>
<dbReference type="EMBL" id="FOVH01000007">
    <property type="protein sequence ID" value="SFO53706.1"/>
    <property type="molecule type" value="Genomic_DNA"/>
</dbReference>
<organism evidence="3 4">
    <name type="scientific">Actinomadura madurae</name>
    <dbReference type="NCBI Taxonomy" id="1993"/>
    <lineage>
        <taxon>Bacteria</taxon>
        <taxon>Bacillati</taxon>
        <taxon>Actinomycetota</taxon>
        <taxon>Actinomycetes</taxon>
        <taxon>Streptosporangiales</taxon>
        <taxon>Thermomonosporaceae</taxon>
        <taxon>Actinomadura</taxon>
    </lineage>
</organism>
<feature type="transmembrane region" description="Helical" evidence="2">
    <location>
        <begin position="173"/>
        <end position="200"/>
    </location>
</feature>
<keyword evidence="2" id="KW-0812">Transmembrane</keyword>
<evidence type="ECO:0000256" key="2">
    <source>
        <dbReference type="SAM" id="Phobius"/>
    </source>
</evidence>
<feature type="region of interest" description="Disordered" evidence="1">
    <location>
        <begin position="1"/>
        <end position="24"/>
    </location>
</feature>
<dbReference type="AlphaFoldDB" id="A0A1I5I0P3"/>